<dbReference type="AlphaFoldDB" id="A0A1T4TT70"/>
<gene>
    <name evidence="1" type="ORF">SAMN04488128_106209</name>
</gene>
<keyword evidence="2" id="KW-1185">Reference proteome</keyword>
<dbReference type="STRING" id="634771.SAMN04488128_106209"/>
<evidence type="ECO:0000313" key="2">
    <source>
        <dbReference type="Proteomes" id="UP000190367"/>
    </source>
</evidence>
<evidence type="ECO:0008006" key="3">
    <source>
        <dbReference type="Google" id="ProtNLM"/>
    </source>
</evidence>
<name>A0A1T4TT70_9BACT</name>
<dbReference type="RefSeq" id="WP_078672571.1">
    <property type="nucleotide sequence ID" value="NZ_FUWZ01000006.1"/>
</dbReference>
<dbReference type="InterPro" id="IPR037883">
    <property type="entry name" value="Knr4/Smi1-like_sf"/>
</dbReference>
<protein>
    <recommendedName>
        <fullName evidence="3">SMI1 / KNR4 family (SUKH-1)</fullName>
    </recommendedName>
</protein>
<accession>A0A1T4TT70</accession>
<dbReference type="SUPFAM" id="SSF160631">
    <property type="entry name" value="SMI1/KNR4-like"/>
    <property type="match status" value="1"/>
</dbReference>
<reference evidence="2" key="1">
    <citation type="submission" date="2017-02" db="EMBL/GenBank/DDBJ databases">
        <authorList>
            <person name="Varghese N."/>
            <person name="Submissions S."/>
        </authorList>
    </citation>
    <scope>NUCLEOTIDE SEQUENCE [LARGE SCALE GENOMIC DNA]</scope>
    <source>
        <strain evidence="2">DSM 22224</strain>
    </source>
</reference>
<evidence type="ECO:0000313" key="1">
    <source>
        <dbReference type="EMBL" id="SKA43531.1"/>
    </source>
</evidence>
<proteinExistence type="predicted"/>
<dbReference type="Proteomes" id="UP000190367">
    <property type="component" value="Unassembled WGS sequence"/>
</dbReference>
<dbReference type="EMBL" id="FUWZ01000006">
    <property type="protein sequence ID" value="SKA43531.1"/>
    <property type="molecule type" value="Genomic_DNA"/>
</dbReference>
<sequence length="217" mass="25111">MENKIRFIIERLLGRSLQQEDGVPAAEIAAAEEKLGVQLAPVLKSFYLCAGMEKTVMDVFQHFAPPEDLSVENDKLVFLEENQGVCVWGLALNETDNDQAVVYQCPYPDDQWYAEDDRLTAFLEMTLYYQFAQGGYEWVGGLYPGMDDEDIAVVLKDAEQWEMVVNQPGNLIIYWHRDTLVWYFPDKEGRVSETLFASSRTEEAFEEMEDRYQFKEL</sequence>
<organism evidence="1 2">
    <name type="scientific">Chitinophaga eiseniae</name>
    <dbReference type="NCBI Taxonomy" id="634771"/>
    <lineage>
        <taxon>Bacteria</taxon>
        <taxon>Pseudomonadati</taxon>
        <taxon>Bacteroidota</taxon>
        <taxon>Chitinophagia</taxon>
        <taxon>Chitinophagales</taxon>
        <taxon>Chitinophagaceae</taxon>
        <taxon>Chitinophaga</taxon>
    </lineage>
</organism>
<dbReference type="OrthoDB" id="515110at2"/>